<evidence type="ECO:0000256" key="1">
    <source>
        <dbReference type="SAM" id="MobiDB-lite"/>
    </source>
</evidence>
<proteinExistence type="predicted"/>
<feature type="region of interest" description="Disordered" evidence="1">
    <location>
        <begin position="73"/>
        <end position="112"/>
    </location>
</feature>
<feature type="compositionally biased region" description="Basic and acidic residues" evidence="1">
    <location>
        <begin position="96"/>
        <end position="105"/>
    </location>
</feature>
<comment type="caution">
    <text evidence="2">The sequence shown here is derived from an EMBL/GenBank/DDBJ whole genome shotgun (WGS) entry which is preliminary data.</text>
</comment>
<organism evidence="2 3">
    <name type="scientific">Punica granatum</name>
    <name type="common">Pomegranate</name>
    <dbReference type="NCBI Taxonomy" id="22663"/>
    <lineage>
        <taxon>Eukaryota</taxon>
        <taxon>Viridiplantae</taxon>
        <taxon>Streptophyta</taxon>
        <taxon>Embryophyta</taxon>
        <taxon>Tracheophyta</taxon>
        <taxon>Spermatophyta</taxon>
        <taxon>Magnoliopsida</taxon>
        <taxon>eudicotyledons</taxon>
        <taxon>Gunneridae</taxon>
        <taxon>Pentapetalae</taxon>
        <taxon>rosids</taxon>
        <taxon>malvids</taxon>
        <taxon>Myrtales</taxon>
        <taxon>Lythraceae</taxon>
        <taxon>Punica</taxon>
    </lineage>
</organism>
<dbReference type="EMBL" id="PGOL01002611">
    <property type="protein sequence ID" value="PKI46497.1"/>
    <property type="molecule type" value="Genomic_DNA"/>
</dbReference>
<feature type="compositionally biased region" description="Basic residues" evidence="1">
    <location>
        <begin position="73"/>
        <end position="82"/>
    </location>
</feature>
<name>A0A2I0IR75_PUNGR</name>
<sequence length="112" mass="12629">MSPVESPSCAHSKFNIVGARMREAYATRLGSIHLPGDARRTHMRRSRHSLFTTRRSRAAESLGSWGTVRTRISSRRGTHARSLRNAAWEYPPSRGRATDAHEKESPLTVYDP</sequence>
<accession>A0A2I0IR75</accession>
<gene>
    <name evidence="2" type="ORF">CRG98_033113</name>
</gene>
<reference evidence="2 3" key="1">
    <citation type="submission" date="2017-11" db="EMBL/GenBank/DDBJ databases">
        <title>De-novo sequencing of pomegranate (Punica granatum L.) genome.</title>
        <authorList>
            <person name="Akparov Z."/>
            <person name="Amiraslanov A."/>
            <person name="Hajiyeva S."/>
            <person name="Abbasov M."/>
            <person name="Kaur K."/>
            <person name="Hamwieh A."/>
            <person name="Solovyev V."/>
            <person name="Salamov A."/>
            <person name="Braich B."/>
            <person name="Kosarev P."/>
            <person name="Mahmoud A."/>
            <person name="Hajiyev E."/>
            <person name="Babayeva S."/>
            <person name="Izzatullayeva V."/>
            <person name="Mammadov A."/>
            <person name="Mammadov A."/>
            <person name="Sharifova S."/>
            <person name="Ojaghi J."/>
            <person name="Eynullazada K."/>
            <person name="Bayramov B."/>
            <person name="Abdulazimova A."/>
            <person name="Shahmuradov I."/>
        </authorList>
    </citation>
    <scope>NUCLEOTIDE SEQUENCE [LARGE SCALE GENOMIC DNA]</scope>
    <source>
        <strain evidence="3">cv. AG2017</strain>
        <tissue evidence="2">Leaf</tissue>
    </source>
</reference>
<dbReference type="AlphaFoldDB" id="A0A2I0IR75"/>
<keyword evidence="3" id="KW-1185">Reference proteome</keyword>
<dbReference type="Proteomes" id="UP000233551">
    <property type="component" value="Unassembled WGS sequence"/>
</dbReference>
<protein>
    <submittedName>
        <fullName evidence="2">Uncharacterized protein</fullName>
    </submittedName>
</protein>
<evidence type="ECO:0000313" key="3">
    <source>
        <dbReference type="Proteomes" id="UP000233551"/>
    </source>
</evidence>
<evidence type="ECO:0000313" key="2">
    <source>
        <dbReference type="EMBL" id="PKI46497.1"/>
    </source>
</evidence>